<dbReference type="CDD" id="cd01996">
    <property type="entry name" value="AANH_WbpG-like"/>
    <property type="match status" value="1"/>
</dbReference>
<evidence type="ECO:0000259" key="1">
    <source>
        <dbReference type="Pfam" id="PF02540"/>
    </source>
</evidence>
<dbReference type="GO" id="GO:0006163">
    <property type="term" value="P:purine nucleotide metabolic process"/>
    <property type="evidence" value="ECO:0007669"/>
    <property type="project" value="UniProtKB-ARBA"/>
</dbReference>
<dbReference type="Pfam" id="PF02540">
    <property type="entry name" value="NAD_synthase"/>
    <property type="match status" value="1"/>
</dbReference>
<dbReference type="NCBIfam" id="TIGR03573">
    <property type="entry name" value="WbuX"/>
    <property type="match status" value="1"/>
</dbReference>
<evidence type="ECO:0000313" key="2">
    <source>
        <dbReference type="EMBL" id="KYZ76422.1"/>
    </source>
</evidence>
<organism evidence="2 3">
    <name type="scientific">Anaerosporomusa subterranea</name>
    <dbReference type="NCBI Taxonomy" id="1794912"/>
    <lineage>
        <taxon>Bacteria</taxon>
        <taxon>Bacillati</taxon>
        <taxon>Bacillota</taxon>
        <taxon>Negativicutes</taxon>
        <taxon>Acetonemataceae</taxon>
        <taxon>Anaerosporomusa</taxon>
    </lineage>
</organism>
<accession>A0A154BR55</accession>
<dbReference type="Proteomes" id="UP000076268">
    <property type="component" value="Unassembled WGS sequence"/>
</dbReference>
<feature type="domain" description="NAD/GMP synthase" evidence="1">
    <location>
        <begin position="58"/>
        <end position="207"/>
    </location>
</feature>
<dbReference type="AlphaFoldDB" id="A0A154BR55"/>
<dbReference type="InterPro" id="IPR020022">
    <property type="entry name" value="N-acetyl_sugar_amidoTrfase"/>
</dbReference>
<evidence type="ECO:0000313" key="3">
    <source>
        <dbReference type="Proteomes" id="UP000076268"/>
    </source>
</evidence>
<protein>
    <submittedName>
        <fullName evidence="2">ExsB family protein</fullName>
    </submittedName>
</protein>
<sequence>MKEYQVCNRCIMDTSDSEITFDEYGVCNHCRNFDENIRPRWFPNEQGQQMLLSIVEKIKQENKNNDYDCIIGLSGGVDSSFLAYKAVQMGLRLLAVHVDAGWNSEIAVRNIENICKKLNIDLYTHVVDWEEVAEVQRAFLLSGVANQDTPQDHAFFAGLYNYAVKNNVKYVLSGLNFATEGILPASWGYMAMDLKQVEGIYDRFGRKPLKTFPKVSLFKYLVYYPYIKGMKVIAPLNYMPYDKDEAIKIMAKEFSWQYYGGKHFESRFTKFFQAYYLPAKFGYDKRRAHLSSLIVSGQLTRQEALIEIEKELYPIEQLQEDKEYVLKKLDLTTQEFDEIMKSPNKTFRDYPSNHYLLEKLRTIRGLLKK</sequence>
<name>A0A154BR55_ANASB</name>
<dbReference type="InterPro" id="IPR022310">
    <property type="entry name" value="NAD/GMP_synthase"/>
</dbReference>
<dbReference type="OrthoDB" id="9801054at2"/>
<dbReference type="EMBL" id="LSGP01000017">
    <property type="protein sequence ID" value="KYZ76422.1"/>
    <property type="molecule type" value="Genomic_DNA"/>
</dbReference>
<comment type="caution">
    <text evidence="2">The sequence shown here is derived from an EMBL/GenBank/DDBJ whole genome shotgun (WGS) entry which is preliminary data.</text>
</comment>
<dbReference type="RefSeq" id="WP_066241867.1">
    <property type="nucleotide sequence ID" value="NZ_LSGP01000017.1"/>
</dbReference>
<reference evidence="2 3" key="1">
    <citation type="submission" date="2016-02" db="EMBL/GenBank/DDBJ databases">
        <title>Anaerosporomusa subterraneum gen. nov., sp. nov., a spore-forming obligate anaerobe isolated from saprolite.</title>
        <authorList>
            <person name="Choi J.K."/>
            <person name="Shah M."/>
            <person name="Yee N."/>
        </authorList>
    </citation>
    <scope>NUCLEOTIDE SEQUENCE [LARGE SCALE GENOMIC DNA]</scope>
    <source>
        <strain evidence="2 3">RU4</strain>
    </source>
</reference>
<proteinExistence type="predicted"/>
<dbReference type="Gene3D" id="3.40.50.620">
    <property type="entry name" value="HUPs"/>
    <property type="match status" value="1"/>
</dbReference>
<dbReference type="InterPro" id="IPR014729">
    <property type="entry name" value="Rossmann-like_a/b/a_fold"/>
</dbReference>
<keyword evidence="3" id="KW-1185">Reference proteome</keyword>
<gene>
    <name evidence="2" type="ORF">AXX12_08285</name>
</gene>
<dbReference type="SUPFAM" id="SSF52402">
    <property type="entry name" value="Adenine nucleotide alpha hydrolases-like"/>
    <property type="match status" value="1"/>
</dbReference>
<dbReference type="STRING" id="1794912.AXX12_08285"/>